<dbReference type="PROSITE" id="PS00028">
    <property type="entry name" value="ZINC_FINGER_C2H2_1"/>
    <property type="match status" value="1"/>
</dbReference>
<protein>
    <recommendedName>
        <fullName evidence="2">C2H2-type domain-containing protein</fullName>
    </recommendedName>
</protein>
<evidence type="ECO:0000313" key="4">
    <source>
        <dbReference type="Proteomes" id="UP000800200"/>
    </source>
</evidence>
<proteinExistence type="predicted"/>
<feature type="compositionally biased region" description="Basic and acidic residues" evidence="1">
    <location>
        <begin position="302"/>
        <end position="312"/>
    </location>
</feature>
<feature type="compositionally biased region" description="Polar residues" evidence="1">
    <location>
        <begin position="290"/>
        <end position="301"/>
    </location>
</feature>
<keyword evidence="4" id="KW-1185">Reference proteome</keyword>
<feature type="domain" description="C2H2-type" evidence="2">
    <location>
        <begin position="375"/>
        <end position="396"/>
    </location>
</feature>
<gene>
    <name evidence="3" type="ORF">K469DRAFT_742556</name>
</gene>
<dbReference type="Pfam" id="PF11917">
    <property type="entry name" value="DUF3435"/>
    <property type="match status" value="1"/>
</dbReference>
<dbReference type="PANTHER" id="PTHR37535:SF2">
    <property type="entry name" value="FINGER DOMAIN PROTEIN, PUTATIVE (AFU_ORTHOLOGUE AFUA_6G09300)-RELATED"/>
    <property type="match status" value="1"/>
</dbReference>
<dbReference type="Proteomes" id="UP000800200">
    <property type="component" value="Unassembled WGS sequence"/>
</dbReference>
<sequence length="400" mass="45657">MKQFLRIKDMNTFTIPEIIHDKSLIFSPHVCILGILFRDRAFAPYNLTSKYELSKLYIPPGRNQLPLPLNRELDDIPAISPTKPLSYSTLLPWIKKLGQITGSTQVTRPHSLRYAGGKTFNKNGNVSEEMQNLMMGHGSIGIFLKHYLSRRVTVDTQAVVRGIEPQNALMRAALNDHPTIPSLLEEREKLKRNPPNATKHPKYKELNRKINQERQRQRHALPQDIKERWEYEQPVRDIEQQLAAKKALVDAVTAPPGVTLEEEIRRRNRAIRVVTKYCEIEEGGMRPSRPKQSSSRITSPGKSEDASQLDPDKEAIEAAKVSVYKEKRPTICFICLGEDVPMDQRIQEFSTPGDLSKHFKRKHLKHIKEGDSLGCKLCQVSLAHKMHLQQHALEVHGTVS</sequence>
<dbReference type="InterPro" id="IPR013087">
    <property type="entry name" value="Znf_C2H2_type"/>
</dbReference>
<dbReference type="InterPro" id="IPR021842">
    <property type="entry name" value="DUF3435"/>
</dbReference>
<name>A0A6A6DEB1_9PEZI</name>
<dbReference type="PANTHER" id="PTHR37535">
    <property type="entry name" value="FLUG DOMAIN PROTEIN"/>
    <property type="match status" value="1"/>
</dbReference>
<accession>A0A6A6DEB1</accession>
<dbReference type="OrthoDB" id="4485682at2759"/>
<feature type="region of interest" description="Disordered" evidence="1">
    <location>
        <begin position="282"/>
        <end position="312"/>
    </location>
</feature>
<dbReference type="AlphaFoldDB" id="A0A6A6DEB1"/>
<evidence type="ECO:0000313" key="3">
    <source>
        <dbReference type="EMBL" id="KAF2177343.1"/>
    </source>
</evidence>
<evidence type="ECO:0000256" key="1">
    <source>
        <dbReference type="SAM" id="MobiDB-lite"/>
    </source>
</evidence>
<evidence type="ECO:0000259" key="2">
    <source>
        <dbReference type="PROSITE" id="PS00028"/>
    </source>
</evidence>
<dbReference type="EMBL" id="ML994689">
    <property type="protein sequence ID" value="KAF2177343.1"/>
    <property type="molecule type" value="Genomic_DNA"/>
</dbReference>
<reference evidence="3" key="1">
    <citation type="journal article" date="2020" name="Stud. Mycol.">
        <title>101 Dothideomycetes genomes: a test case for predicting lifestyles and emergence of pathogens.</title>
        <authorList>
            <person name="Haridas S."/>
            <person name="Albert R."/>
            <person name="Binder M."/>
            <person name="Bloem J."/>
            <person name="Labutti K."/>
            <person name="Salamov A."/>
            <person name="Andreopoulos B."/>
            <person name="Baker S."/>
            <person name="Barry K."/>
            <person name="Bills G."/>
            <person name="Bluhm B."/>
            <person name="Cannon C."/>
            <person name="Castanera R."/>
            <person name="Culley D."/>
            <person name="Daum C."/>
            <person name="Ezra D."/>
            <person name="Gonzalez J."/>
            <person name="Henrissat B."/>
            <person name="Kuo A."/>
            <person name="Liang C."/>
            <person name="Lipzen A."/>
            <person name="Lutzoni F."/>
            <person name="Magnuson J."/>
            <person name="Mondo S."/>
            <person name="Nolan M."/>
            <person name="Ohm R."/>
            <person name="Pangilinan J."/>
            <person name="Park H.-J."/>
            <person name="Ramirez L."/>
            <person name="Alfaro M."/>
            <person name="Sun H."/>
            <person name="Tritt A."/>
            <person name="Yoshinaga Y."/>
            <person name="Zwiers L.-H."/>
            <person name="Turgeon B."/>
            <person name="Goodwin S."/>
            <person name="Spatafora J."/>
            <person name="Crous P."/>
            <person name="Grigoriev I."/>
        </authorList>
    </citation>
    <scope>NUCLEOTIDE SEQUENCE</scope>
    <source>
        <strain evidence="3">CBS 207.26</strain>
    </source>
</reference>
<organism evidence="3 4">
    <name type="scientific">Zopfia rhizophila CBS 207.26</name>
    <dbReference type="NCBI Taxonomy" id="1314779"/>
    <lineage>
        <taxon>Eukaryota</taxon>
        <taxon>Fungi</taxon>
        <taxon>Dikarya</taxon>
        <taxon>Ascomycota</taxon>
        <taxon>Pezizomycotina</taxon>
        <taxon>Dothideomycetes</taxon>
        <taxon>Dothideomycetes incertae sedis</taxon>
        <taxon>Zopfiaceae</taxon>
        <taxon>Zopfia</taxon>
    </lineage>
</organism>